<sequence length="348" mass="37083">MEAAPGGLHLVDVFPLEQPEGSSVLSVPLSILDLVSISEGATAADAIAASMDSARLADQLGYERLWFAEHHNTANLASSATSLLISQAASVTDRIRVGSGGVMLPNHAPLMVAEQYGTLANIHGDRIDLGLGRAPGTDQMTARALSRSSAEPQAFAQHIYDLQGWFGEDGTAHSMPIVSAASTGTKVPVWVLGSTVNGASIAGQLGLPFSLASHFAPDQIDDAIEVYRSSFSTEAPTAQLEKPYVMAGINVMVADTDEEAQRQFTTVEQMFLDIRSGQSRPIQPPVDPDSIPRQDGLRIQAVGSPETAKEQLADFQERTGADELITVTYAFDPAVRNRSLELLAQAWF</sequence>
<keyword evidence="4" id="KW-1185">Reference proteome</keyword>
<accession>A0A3S0A1E1</accession>
<evidence type="ECO:0000313" key="3">
    <source>
        <dbReference type="EMBL" id="RSZ66049.1"/>
    </source>
</evidence>
<dbReference type="InterPro" id="IPR036661">
    <property type="entry name" value="Luciferase-like_sf"/>
</dbReference>
<dbReference type="Gene3D" id="3.20.20.30">
    <property type="entry name" value="Luciferase-like domain"/>
    <property type="match status" value="1"/>
</dbReference>
<dbReference type="Pfam" id="PF00296">
    <property type="entry name" value="Bac_luciferase"/>
    <property type="match status" value="1"/>
</dbReference>
<dbReference type="InterPro" id="IPR011251">
    <property type="entry name" value="Luciferase-like_dom"/>
</dbReference>
<gene>
    <name evidence="3" type="ORF">EAH68_00355</name>
</gene>
<dbReference type="AlphaFoldDB" id="A0A3S0A1E1"/>
<dbReference type="GO" id="GO:0016705">
    <property type="term" value="F:oxidoreductase activity, acting on paired donors, with incorporation or reduction of molecular oxygen"/>
    <property type="evidence" value="ECO:0007669"/>
    <property type="project" value="InterPro"/>
</dbReference>
<evidence type="ECO:0000313" key="4">
    <source>
        <dbReference type="Proteomes" id="UP000274907"/>
    </source>
</evidence>
<organism evidence="3 4">
    <name type="scientific">Corynebacterium hylobatis</name>
    <dbReference type="NCBI Taxonomy" id="1859290"/>
    <lineage>
        <taxon>Bacteria</taxon>
        <taxon>Bacillati</taxon>
        <taxon>Actinomycetota</taxon>
        <taxon>Actinomycetes</taxon>
        <taxon>Mycobacteriales</taxon>
        <taxon>Corynebacteriaceae</taxon>
        <taxon>Corynebacterium</taxon>
    </lineage>
</organism>
<dbReference type="PANTHER" id="PTHR30137:SF6">
    <property type="entry name" value="LUCIFERASE-LIKE MONOOXYGENASE"/>
    <property type="match status" value="1"/>
</dbReference>
<dbReference type="Proteomes" id="UP000274907">
    <property type="component" value="Unassembled WGS sequence"/>
</dbReference>
<comment type="caution">
    <text evidence="3">The sequence shown here is derived from an EMBL/GenBank/DDBJ whole genome shotgun (WGS) entry which is preliminary data.</text>
</comment>
<protein>
    <submittedName>
        <fullName evidence="3">LLM class flavin-dependent oxidoreductase</fullName>
    </submittedName>
</protein>
<evidence type="ECO:0000256" key="1">
    <source>
        <dbReference type="ARBA" id="ARBA00007789"/>
    </source>
</evidence>
<dbReference type="InterPro" id="IPR019949">
    <property type="entry name" value="CmoO-like"/>
</dbReference>
<evidence type="ECO:0000259" key="2">
    <source>
        <dbReference type="Pfam" id="PF00296"/>
    </source>
</evidence>
<reference evidence="3 4" key="1">
    <citation type="submission" date="2018-12" db="EMBL/GenBank/DDBJ databases">
        <title>YIM 101343 draft genome.</title>
        <authorList>
            <person name="Chen X."/>
        </authorList>
    </citation>
    <scope>NUCLEOTIDE SEQUENCE [LARGE SCALE GENOMIC DNA]</scope>
    <source>
        <strain evidence="3 4">YIM 101343</strain>
    </source>
</reference>
<dbReference type="OrthoDB" id="9780518at2"/>
<name>A0A3S0A1E1_9CORY</name>
<comment type="similarity">
    <text evidence="1">To bacterial alkanal monooxygenase alpha and beta chains.</text>
</comment>
<feature type="domain" description="Luciferase-like" evidence="2">
    <location>
        <begin position="37"/>
        <end position="318"/>
    </location>
</feature>
<dbReference type="PANTHER" id="PTHR30137">
    <property type="entry name" value="LUCIFERASE-LIKE MONOOXYGENASE"/>
    <property type="match status" value="1"/>
</dbReference>
<dbReference type="NCBIfam" id="TIGR03558">
    <property type="entry name" value="oxido_grp_1"/>
    <property type="match status" value="1"/>
</dbReference>
<dbReference type="InterPro" id="IPR050766">
    <property type="entry name" value="Bact_Lucif_Oxidored"/>
</dbReference>
<dbReference type="GO" id="GO:0005829">
    <property type="term" value="C:cytosol"/>
    <property type="evidence" value="ECO:0007669"/>
    <property type="project" value="TreeGrafter"/>
</dbReference>
<proteinExistence type="predicted"/>
<dbReference type="EMBL" id="RXHJ01000001">
    <property type="protein sequence ID" value="RSZ66049.1"/>
    <property type="molecule type" value="Genomic_DNA"/>
</dbReference>
<dbReference type="SUPFAM" id="SSF51679">
    <property type="entry name" value="Bacterial luciferase-like"/>
    <property type="match status" value="1"/>
</dbReference>